<keyword evidence="3" id="KW-1185">Reference proteome</keyword>
<keyword evidence="1" id="KW-0812">Transmembrane</keyword>
<evidence type="ECO:0000313" key="2">
    <source>
        <dbReference type="EMBL" id="RJG49886.1"/>
    </source>
</evidence>
<evidence type="ECO:0000313" key="3">
    <source>
        <dbReference type="Proteomes" id="UP000283255"/>
    </source>
</evidence>
<reference evidence="2 3" key="1">
    <citation type="submission" date="2018-09" db="EMBL/GenBank/DDBJ databases">
        <authorList>
            <person name="Wang F."/>
        </authorList>
    </citation>
    <scope>NUCLEOTIDE SEQUENCE [LARGE SCALE GENOMIC DNA]</scope>
    <source>
        <strain evidence="2 3">PLHSC7-2</strain>
    </source>
</reference>
<reference evidence="2 3" key="2">
    <citation type="submission" date="2019-01" db="EMBL/GenBank/DDBJ databases">
        <title>Motilimonas pumilus sp. nov., isolated from the gut of sea cucumber (Apostichopus japonicus).</title>
        <authorList>
            <person name="Wang F.-Q."/>
            <person name="Ren L.-H."/>
            <person name="Lin Y.-W."/>
            <person name="Sun G.-H."/>
            <person name="Du Z.-J."/>
            <person name="Zhao J.-X."/>
            <person name="Liu X.-J."/>
            <person name="Liu L.-J."/>
        </authorList>
    </citation>
    <scope>NUCLEOTIDE SEQUENCE [LARGE SCALE GENOMIC DNA]</scope>
    <source>
        <strain evidence="2 3">PLHSC7-2</strain>
    </source>
</reference>
<organism evidence="2 3">
    <name type="scientific">Motilimonas pumila</name>
    <dbReference type="NCBI Taxonomy" id="2303987"/>
    <lineage>
        <taxon>Bacteria</taxon>
        <taxon>Pseudomonadati</taxon>
        <taxon>Pseudomonadota</taxon>
        <taxon>Gammaproteobacteria</taxon>
        <taxon>Alteromonadales</taxon>
        <taxon>Alteromonadales genera incertae sedis</taxon>
        <taxon>Motilimonas</taxon>
    </lineage>
</organism>
<dbReference type="OrthoDB" id="6388041at2"/>
<gene>
    <name evidence="2" type="ORF">D1Z90_04365</name>
</gene>
<protein>
    <submittedName>
        <fullName evidence="2">Uncharacterized protein</fullName>
    </submittedName>
</protein>
<dbReference type="EMBL" id="QZCH01000003">
    <property type="protein sequence ID" value="RJG49886.1"/>
    <property type="molecule type" value="Genomic_DNA"/>
</dbReference>
<proteinExistence type="predicted"/>
<keyword evidence="1" id="KW-1133">Transmembrane helix</keyword>
<evidence type="ECO:0000256" key="1">
    <source>
        <dbReference type="SAM" id="Phobius"/>
    </source>
</evidence>
<dbReference type="AlphaFoldDB" id="A0A418YHT5"/>
<name>A0A418YHT5_9GAMM</name>
<feature type="transmembrane region" description="Helical" evidence="1">
    <location>
        <begin position="12"/>
        <end position="32"/>
    </location>
</feature>
<dbReference type="RefSeq" id="WP_119909532.1">
    <property type="nucleotide sequence ID" value="NZ_QZCH01000003.1"/>
</dbReference>
<comment type="caution">
    <text evidence="2">The sequence shown here is derived from an EMBL/GenBank/DDBJ whole genome shotgun (WGS) entry which is preliminary data.</text>
</comment>
<dbReference type="Proteomes" id="UP000283255">
    <property type="component" value="Unassembled WGS sequence"/>
</dbReference>
<sequence>MTNTNQKLGLMVSAIIGSVLIALGAYLIYYVLPSALAIITMPAQAPFMQELFNWLMMGSEQLANQVNIEFYQIFQAVIKVIVVVVFIYACVKFIGLGALIIKEGVGLIREGIKALSVANKED</sequence>
<keyword evidence="1" id="KW-0472">Membrane</keyword>
<accession>A0A418YHT5</accession>
<feature type="transmembrane region" description="Helical" evidence="1">
    <location>
        <begin position="76"/>
        <end position="101"/>
    </location>
</feature>